<dbReference type="EMBL" id="JBHSJJ010000003">
    <property type="protein sequence ID" value="MFC4871150.1"/>
    <property type="molecule type" value="Genomic_DNA"/>
</dbReference>
<dbReference type="InterPro" id="IPR052346">
    <property type="entry name" value="O-mannosyl-transferase_TMTC"/>
</dbReference>
<reference evidence="5" key="1">
    <citation type="journal article" date="2019" name="Int. J. Syst. Evol. Microbiol.">
        <title>The Global Catalogue of Microorganisms (GCM) 10K type strain sequencing project: providing services to taxonomists for standard genome sequencing and annotation.</title>
        <authorList>
            <consortium name="The Broad Institute Genomics Platform"/>
            <consortium name="The Broad Institute Genome Sequencing Center for Infectious Disease"/>
            <person name="Wu L."/>
            <person name="Ma J."/>
        </authorList>
    </citation>
    <scope>NUCLEOTIDE SEQUENCE [LARGE SCALE GENOMIC DNA]</scope>
    <source>
        <strain evidence="5">CGMCC 4.7466</strain>
    </source>
</reference>
<feature type="transmembrane region" description="Helical" evidence="3">
    <location>
        <begin position="239"/>
        <end position="257"/>
    </location>
</feature>
<comment type="caution">
    <text evidence="4">The sequence shown here is derived from an EMBL/GenBank/DDBJ whole genome shotgun (WGS) entry which is preliminary data.</text>
</comment>
<gene>
    <name evidence="4" type="ORF">ACFPFU_05590</name>
</gene>
<organism evidence="4 5">
    <name type="scientific">Negadavirga shengliensis</name>
    <dbReference type="NCBI Taxonomy" id="1389218"/>
    <lineage>
        <taxon>Bacteria</taxon>
        <taxon>Pseudomonadati</taxon>
        <taxon>Bacteroidota</taxon>
        <taxon>Cytophagia</taxon>
        <taxon>Cytophagales</taxon>
        <taxon>Cyclobacteriaceae</taxon>
        <taxon>Negadavirga</taxon>
    </lineage>
</organism>
<dbReference type="PANTHER" id="PTHR44227:SF3">
    <property type="entry name" value="PROTEIN O-MANNOSYL-TRANSFERASE TMTC4"/>
    <property type="match status" value="1"/>
</dbReference>
<feature type="transmembrane region" description="Helical" evidence="3">
    <location>
        <begin position="369"/>
        <end position="386"/>
    </location>
</feature>
<name>A0ABV9SXI2_9BACT</name>
<evidence type="ECO:0000313" key="5">
    <source>
        <dbReference type="Proteomes" id="UP001595818"/>
    </source>
</evidence>
<dbReference type="RefSeq" id="WP_377062358.1">
    <property type="nucleotide sequence ID" value="NZ_JBHSJJ010000003.1"/>
</dbReference>
<keyword evidence="5" id="KW-1185">Reference proteome</keyword>
<evidence type="ECO:0000256" key="1">
    <source>
        <dbReference type="ARBA" id="ARBA00022737"/>
    </source>
</evidence>
<feature type="transmembrane region" description="Helical" evidence="3">
    <location>
        <begin position="338"/>
        <end position="357"/>
    </location>
</feature>
<sequence>MEKSYYTPVKHSFRSAASWSNRLIWALPVITVIVFLPTFFNGFQLGWDDTWQVLRNPLVQDASWENIVFHFTHFWERQYSPVNSLFYAAVADPFGFNATAFHTACLFVHLCSTFLVYGVIRQVLDKLLPQTEISKSHIYALFTALVFAIHPLQVESVAWISASKILLYAFFTLLALWCYIRYVQSSHLLWLIATAFAYALGFASKEQAIILPLNLLLVDYALGRFSLLTWKRILLSRGILEKIPFFLLAIAFWYFSWVNDTGSITQAGGYPFHQRLFFTMYSLTEYIFRFLAPVKLYFFHPFPVSPGESLPLYYWGYIPLVGIIGYYVWDHYRKGNRLVVVGFLFFLVNLLLVLHIIPLPRTVITADRYMYLSTAGLALILVWQMDQWLSRQPRSYKASLIMGSMIWFLFLGTHTYVRTMDWKDSETAKASVNDLIEKKQKAREIESSFNLIENE</sequence>
<evidence type="ECO:0000256" key="2">
    <source>
        <dbReference type="ARBA" id="ARBA00022803"/>
    </source>
</evidence>
<feature type="transmembrane region" description="Helical" evidence="3">
    <location>
        <begin position="209"/>
        <end position="227"/>
    </location>
</feature>
<evidence type="ECO:0000313" key="4">
    <source>
        <dbReference type="EMBL" id="MFC4871150.1"/>
    </source>
</evidence>
<feature type="transmembrane region" description="Helical" evidence="3">
    <location>
        <begin position="312"/>
        <end position="329"/>
    </location>
</feature>
<keyword evidence="2" id="KW-0802">TPR repeat</keyword>
<dbReference type="EC" id="2.4.-.-" evidence="4"/>
<keyword evidence="4" id="KW-0808">Transferase</keyword>
<dbReference type="Proteomes" id="UP001595818">
    <property type="component" value="Unassembled WGS sequence"/>
</dbReference>
<feature type="transmembrane region" description="Helical" evidence="3">
    <location>
        <begin position="187"/>
        <end position="203"/>
    </location>
</feature>
<feature type="transmembrane region" description="Helical" evidence="3">
    <location>
        <begin position="398"/>
        <end position="417"/>
    </location>
</feature>
<evidence type="ECO:0000256" key="3">
    <source>
        <dbReference type="SAM" id="Phobius"/>
    </source>
</evidence>
<keyword evidence="3" id="KW-1133">Transmembrane helix</keyword>
<keyword evidence="3" id="KW-0812">Transmembrane</keyword>
<keyword evidence="4" id="KW-0328">Glycosyltransferase</keyword>
<protein>
    <submittedName>
        <fullName evidence="4">ArnT family glycosyltransferase</fullName>
        <ecNumber evidence="4">2.4.-.-</ecNumber>
    </submittedName>
</protein>
<dbReference type="PANTHER" id="PTHR44227">
    <property type="match status" value="1"/>
</dbReference>
<feature type="transmembrane region" description="Helical" evidence="3">
    <location>
        <begin position="21"/>
        <end position="40"/>
    </location>
</feature>
<keyword evidence="1" id="KW-0677">Repeat</keyword>
<dbReference type="GO" id="GO:0016757">
    <property type="term" value="F:glycosyltransferase activity"/>
    <property type="evidence" value="ECO:0007669"/>
    <property type="project" value="UniProtKB-KW"/>
</dbReference>
<proteinExistence type="predicted"/>
<feature type="transmembrane region" description="Helical" evidence="3">
    <location>
        <begin position="136"/>
        <end position="152"/>
    </location>
</feature>
<feature type="transmembrane region" description="Helical" evidence="3">
    <location>
        <begin position="158"/>
        <end position="180"/>
    </location>
</feature>
<feature type="transmembrane region" description="Helical" evidence="3">
    <location>
        <begin position="100"/>
        <end position="124"/>
    </location>
</feature>
<accession>A0ABV9SXI2</accession>
<keyword evidence="3" id="KW-0472">Membrane</keyword>